<keyword evidence="4" id="KW-1185">Reference proteome</keyword>
<dbReference type="InterPro" id="IPR016024">
    <property type="entry name" value="ARM-type_fold"/>
</dbReference>
<dbReference type="GO" id="GO:0007062">
    <property type="term" value="P:sister chromatid cohesion"/>
    <property type="evidence" value="ECO:0007669"/>
    <property type="project" value="UniProtKB-ARBA"/>
</dbReference>
<dbReference type="InterPro" id="IPR056396">
    <property type="entry name" value="HEAT_SCC3-SA"/>
</dbReference>
<evidence type="ECO:0000259" key="2">
    <source>
        <dbReference type="PROSITE" id="PS51425"/>
    </source>
</evidence>
<dbReference type="PANTHER" id="PTHR11199">
    <property type="entry name" value="STROMAL ANTIGEN"/>
    <property type="match status" value="1"/>
</dbReference>
<feature type="compositionally biased region" description="Low complexity" evidence="1">
    <location>
        <begin position="221"/>
        <end position="236"/>
    </location>
</feature>
<feature type="region of interest" description="Disordered" evidence="1">
    <location>
        <begin position="1410"/>
        <end position="1490"/>
    </location>
</feature>
<feature type="compositionally biased region" description="Basic and acidic residues" evidence="1">
    <location>
        <begin position="1386"/>
        <end position="1397"/>
    </location>
</feature>
<feature type="compositionally biased region" description="Acidic residues" evidence="1">
    <location>
        <begin position="150"/>
        <end position="185"/>
    </location>
</feature>
<reference evidence="3" key="1">
    <citation type="journal article" date="2020" name="Fungal Divers.">
        <title>Resolving the Mortierellaceae phylogeny through synthesis of multi-gene phylogenetics and phylogenomics.</title>
        <authorList>
            <person name="Vandepol N."/>
            <person name="Liber J."/>
            <person name="Desiro A."/>
            <person name="Na H."/>
            <person name="Kennedy M."/>
            <person name="Barry K."/>
            <person name="Grigoriev I.V."/>
            <person name="Miller A.N."/>
            <person name="O'Donnell K."/>
            <person name="Stajich J.E."/>
            <person name="Bonito G."/>
        </authorList>
    </citation>
    <scope>NUCLEOTIDE SEQUENCE</scope>
    <source>
        <strain evidence="3">NVP60</strain>
    </source>
</reference>
<dbReference type="GO" id="GO:0000785">
    <property type="term" value="C:chromatin"/>
    <property type="evidence" value="ECO:0007669"/>
    <property type="project" value="TreeGrafter"/>
</dbReference>
<feature type="region of interest" description="Disordered" evidence="1">
    <location>
        <begin position="1085"/>
        <end position="1120"/>
    </location>
</feature>
<dbReference type="InterPro" id="IPR039662">
    <property type="entry name" value="Cohesin_Scc3/SA"/>
</dbReference>
<dbReference type="Pfam" id="PF21581">
    <property type="entry name" value="SCD"/>
    <property type="match status" value="1"/>
</dbReference>
<feature type="region of interest" description="Disordered" evidence="1">
    <location>
        <begin position="1"/>
        <end position="256"/>
    </location>
</feature>
<dbReference type="GO" id="GO:0005634">
    <property type="term" value="C:nucleus"/>
    <property type="evidence" value="ECO:0007669"/>
    <property type="project" value="TreeGrafter"/>
</dbReference>
<feature type="compositionally biased region" description="Low complexity" evidence="1">
    <location>
        <begin position="1411"/>
        <end position="1422"/>
    </location>
</feature>
<dbReference type="GO" id="GO:0003682">
    <property type="term" value="F:chromatin binding"/>
    <property type="evidence" value="ECO:0007669"/>
    <property type="project" value="TreeGrafter"/>
</dbReference>
<feature type="domain" description="SCD" evidence="2">
    <location>
        <begin position="470"/>
        <end position="555"/>
    </location>
</feature>
<dbReference type="PANTHER" id="PTHR11199:SF0">
    <property type="entry name" value="LD34181P-RELATED"/>
    <property type="match status" value="1"/>
</dbReference>
<feature type="compositionally biased region" description="Basic and acidic residues" evidence="1">
    <location>
        <begin position="1367"/>
        <end position="1377"/>
    </location>
</feature>
<dbReference type="EMBL" id="JAAAIN010001590">
    <property type="protein sequence ID" value="KAG0301746.1"/>
    <property type="molecule type" value="Genomic_DNA"/>
</dbReference>
<gene>
    <name evidence="3" type="ORF">BGZ97_002645</name>
</gene>
<dbReference type="Pfam" id="PF24571">
    <property type="entry name" value="HEAT_SCC3-SA"/>
    <property type="match status" value="1"/>
</dbReference>
<dbReference type="SUPFAM" id="SSF48371">
    <property type="entry name" value="ARM repeat"/>
    <property type="match status" value="1"/>
</dbReference>
<dbReference type="PROSITE" id="PS51425">
    <property type="entry name" value="SCD"/>
    <property type="match status" value="1"/>
</dbReference>
<feature type="compositionally biased region" description="Basic and acidic residues" evidence="1">
    <location>
        <begin position="1451"/>
        <end position="1462"/>
    </location>
</feature>
<dbReference type="OrthoDB" id="498590at2759"/>
<organism evidence="3 4">
    <name type="scientific">Linnemannia gamsii</name>
    <dbReference type="NCBI Taxonomy" id="64522"/>
    <lineage>
        <taxon>Eukaryota</taxon>
        <taxon>Fungi</taxon>
        <taxon>Fungi incertae sedis</taxon>
        <taxon>Mucoromycota</taxon>
        <taxon>Mortierellomycotina</taxon>
        <taxon>Mortierellomycetes</taxon>
        <taxon>Mortierellales</taxon>
        <taxon>Mortierellaceae</taxon>
        <taxon>Linnemannia</taxon>
    </lineage>
</organism>
<name>A0A9P6QZ58_9FUNG</name>
<proteinExistence type="predicted"/>
<comment type="caution">
    <text evidence="3">The sequence shown here is derived from an EMBL/GenBank/DDBJ whole genome shotgun (WGS) entry which is preliminary data.</text>
</comment>
<feature type="region of interest" description="Disordered" evidence="1">
    <location>
        <begin position="1367"/>
        <end position="1397"/>
    </location>
</feature>
<evidence type="ECO:0000256" key="1">
    <source>
        <dbReference type="SAM" id="MobiDB-lite"/>
    </source>
</evidence>
<dbReference type="GO" id="GO:0008278">
    <property type="term" value="C:cohesin complex"/>
    <property type="evidence" value="ECO:0007669"/>
    <property type="project" value="TreeGrafter"/>
</dbReference>
<feature type="compositionally biased region" description="Acidic residues" evidence="1">
    <location>
        <begin position="50"/>
        <end position="68"/>
    </location>
</feature>
<dbReference type="InterPro" id="IPR013721">
    <property type="entry name" value="STAG"/>
</dbReference>
<evidence type="ECO:0000313" key="4">
    <source>
        <dbReference type="Proteomes" id="UP000823405"/>
    </source>
</evidence>
<sequence>MTRPATDSDLGTRSRRSTRISSQPGVADKKVKATASKSSFTGPKSHEDVVDSEEDDIEEQENEEEEEEVLIRRSRRVPAPPAATAATTTAQETHRSGRSAPTRSSARLPAQSAKQPTTLPAPAERRSAAKNGKSAPPKKTAKTVALIDIESGEDSDDDQDSGEDDDDIDDDNHEPSPDDADDSGSDFEQPAATKKNARSPATKKAGQAKIPVVRQKKSGASSKTPKSTRTSKSPKTGLRKPSLSTENQEDGVEHEEGQSDLYAAVLDSQVALDTVVAEWIRSYDRSAEDSLLNLTNFLIRSCGCTQFVSADEFNDDDNLLETLQDILIRYKENTSNFDYPIVSKAKEYKKFKKNLLEFYTRLIQKTQGEILFDGVFMESVLTWTISLSSTTFRPFRHTAAVVALNLVTSLAEIASETQGELNVTNRQLATNQKQKATATKIKQLEKKVAEGQARKTQVLKWIEEIFVSVYVLRWRDVDPLVRSDCVRELGQWMVAYQDHFVASSYLKYLGFVLSDKAAAVRLESLKVLAKLYEIENLPTALRQFTSRFTDRYVEMAIGESDTSARLGAIKVATLVHRHGQLEEEDLVKLSALIFGANAKVRKGMAKFVKARVWEDEVEGRMAAGEIMISSSKDSTELRKDWIELKSLANFLIKVGKTVEEQNETNVRNDSQADNTGTRLFEETKVGRIALAVEALWSEIECLKNWNSIADYLTKDHSTVPVASSSSQNGTHAAKSLEELYSLDEEEENVLLEILIASLQMILHPPAAPGFQKDKAKLKAQQDEVSNEVGRFCVGLLPQLFLKYGVDAVRVRSVLVIPQLVPLNVYLDMRMLAAYEDLVDEVVKVFKKHTEPSVLHTAAVTIRVFQGYEVLKASHEAKIEALGASLLESFLNLVATEEDMAERDALQEMTLALRRLEHLVKCTDVTSKTPRGSTQNPFDGLLKVVGRYKTAQGPDAELTISALSISFLWISWVCRNNASKNGQDADWTADDAQEMLQMRDALVRTISGLADKDNQDVDARLRRKSFQVLGDIYWLFGGDMFHSSKGVNRHSLYMTCPEATQAECESFVCSELDLWGEKVREKAEALRAARTPKAGTGEAGTDANPEGDDDDDRAEKDTENAELLEDEKLAAALIEQEDKYEMFGTVFSFMRQIILKDFSMEHATAVVAQYGRFGAEFDEGVKRVVAALKAQTTSGASRQANQQKTEVFMSVCMASLKQSFELFVDGHTRSTNQALQLAKVLITAIRPPGFMLNVRAGIDARLVWNMQREGINHAIEKIAGFEQLDDQAKKAKMVKFFDILGQLLFGIQAKTAEITAMQELVQSKCDEKSLAVDDDNVWESLQQYQSKLEKLLQKATAEQAAAAKKAEDVARLREEQQQQRDQAADAQEQRQEEAEIRDVDMEADTANQNMEAAAAPTAAATAAEDGSVPEPEKVAGKKRLATPEGDEDAEGDHDGDKQRRSVDADEQASDNESRSSEQGVAVNETKRLRVR</sequence>
<dbReference type="Proteomes" id="UP000823405">
    <property type="component" value="Unassembled WGS sequence"/>
</dbReference>
<protein>
    <recommendedName>
        <fullName evidence="2">SCD domain-containing protein</fullName>
    </recommendedName>
</protein>
<dbReference type="Pfam" id="PF08514">
    <property type="entry name" value="STAG"/>
    <property type="match status" value="1"/>
</dbReference>
<dbReference type="InterPro" id="IPR020839">
    <property type="entry name" value="SCD"/>
</dbReference>
<accession>A0A9P6QZ58</accession>
<evidence type="ECO:0000313" key="3">
    <source>
        <dbReference type="EMBL" id="KAG0301746.1"/>
    </source>
</evidence>